<keyword evidence="6" id="KW-0808">Transferase</keyword>
<evidence type="ECO:0000256" key="1">
    <source>
        <dbReference type="ARBA" id="ARBA00007340"/>
    </source>
</evidence>
<evidence type="ECO:0000313" key="6">
    <source>
        <dbReference type="EMBL" id="OIS95852.1"/>
    </source>
</evidence>
<dbReference type="STRING" id="49451.A0A1J6HSG4"/>
<dbReference type="Gramene" id="OIS95852">
    <property type="protein sequence ID" value="OIS95852"/>
    <property type="gene ID" value="A4A49_00127"/>
</dbReference>
<feature type="compositionally biased region" description="Acidic residues" evidence="4">
    <location>
        <begin position="128"/>
        <end position="140"/>
    </location>
</feature>
<comment type="caution">
    <text evidence="6">The sequence shown here is derived from an EMBL/GenBank/DDBJ whole genome shotgun (WGS) entry which is preliminary data.</text>
</comment>
<accession>A0A1J6HSG4</accession>
<keyword evidence="3" id="KW-0396">Initiation factor</keyword>
<evidence type="ECO:0000256" key="3">
    <source>
        <dbReference type="PROSITE-ProRule" id="PRU00181"/>
    </source>
</evidence>
<dbReference type="SMR" id="A0A1J6HSG4"/>
<protein>
    <submittedName>
        <fullName evidence="6">Aarf domain-containing protein kinase, chloroplastic</fullName>
    </submittedName>
</protein>
<keyword evidence="3" id="KW-0648">Protein biosynthesis</keyword>
<dbReference type="Proteomes" id="UP000187609">
    <property type="component" value="Unassembled WGS sequence"/>
</dbReference>
<gene>
    <name evidence="6" type="ORF">A4A49_00127</name>
</gene>
<dbReference type="InterPro" id="IPR006196">
    <property type="entry name" value="RNA-binding_domain_S1_IF1"/>
</dbReference>
<dbReference type="InterPro" id="IPR001253">
    <property type="entry name" value="TIF_eIF-1A"/>
</dbReference>
<dbReference type="AlphaFoldDB" id="A0A1J6HSG4"/>
<evidence type="ECO:0000259" key="5">
    <source>
        <dbReference type="PROSITE" id="PS50832"/>
    </source>
</evidence>
<dbReference type="Gene3D" id="2.40.50.140">
    <property type="entry name" value="Nucleic acid-binding proteins"/>
    <property type="match status" value="1"/>
</dbReference>
<proteinExistence type="inferred from homology"/>
<dbReference type="GO" id="GO:0003743">
    <property type="term" value="F:translation initiation factor activity"/>
    <property type="evidence" value="ECO:0007669"/>
    <property type="project" value="UniProtKB-UniRule"/>
</dbReference>
<feature type="region of interest" description="Disordered" evidence="4">
    <location>
        <begin position="113"/>
        <end position="150"/>
    </location>
</feature>
<dbReference type="SMART" id="SM00652">
    <property type="entry name" value="eIF1a"/>
    <property type="match status" value="1"/>
</dbReference>
<keyword evidence="7" id="KW-1185">Reference proteome</keyword>
<sequence length="461" mass="50719">MGGGRKNLKRAVEEEFFTLQQGQSIMQVVDLRGSNLIQVMDAKGETSIAIFPAKFQKSMWIKRGNFVVVDERGREEAVESGRKVGCVVTQVLYYEQVRVLQKSPEWPEIFKSTAVESSKQDKQSDNTQIDENEDSSDDDGLPPLEANTNRLNPFQREMASALIDMGDTGKDVDSKAFASNLEKIFLSIQDLDTEIIIAAARDTNTNATAVAANVVFDERQMNALFGDVVRVSESYGLKFAHFVSWSHRDTQSLSSVEDLKNQTGGDCNSYSWNSQSVDLCYSKLKDATVLSYAGPEGSSVNTVNQLGACNVQPLQKKVFLSFYVIAASLFHDCILQDISNSSNQHFTICQKLIIVYGDIKVSVMMLSFKRLWYISEPTDNCFSMPSRPNSSLWLIHSNDPQGSCLHPVPVVLSLQGLKPSASCLVSRVGHPVPFSSSSCSLSSLAEPSASSLAPTTELPDS</sequence>
<dbReference type="InterPro" id="IPR012340">
    <property type="entry name" value="NA-bd_OB-fold"/>
</dbReference>
<dbReference type="SUPFAM" id="SSF50249">
    <property type="entry name" value="Nucleic acid-binding proteins"/>
    <property type="match status" value="1"/>
</dbReference>
<dbReference type="PANTHER" id="PTHR21641">
    <property type="entry name" value="TRANSLATION INITIATION FACTOR-RELATED"/>
    <property type="match status" value="1"/>
</dbReference>
<dbReference type="PROSITE" id="PS50832">
    <property type="entry name" value="S1_IF1_TYPE"/>
    <property type="match status" value="1"/>
</dbReference>
<dbReference type="InterPro" id="IPR039294">
    <property type="entry name" value="EIF1AD"/>
</dbReference>
<evidence type="ECO:0000256" key="4">
    <source>
        <dbReference type="SAM" id="MobiDB-lite"/>
    </source>
</evidence>
<dbReference type="EMBL" id="MJEQ01037194">
    <property type="protein sequence ID" value="OIS95852.1"/>
    <property type="molecule type" value="Genomic_DNA"/>
</dbReference>
<evidence type="ECO:0000256" key="2">
    <source>
        <dbReference type="ARBA" id="ARBA00022884"/>
    </source>
</evidence>
<organism evidence="6 7">
    <name type="scientific">Nicotiana attenuata</name>
    <name type="common">Coyote tobacco</name>
    <dbReference type="NCBI Taxonomy" id="49451"/>
    <lineage>
        <taxon>Eukaryota</taxon>
        <taxon>Viridiplantae</taxon>
        <taxon>Streptophyta</taxon>
        <taxon>Embryophyta</taxon>
        <taxon>Tracheophyta</taxon>
        <taxon>Spermatophyta</taxon>
        <taxon>Magnoliopsida</taxon>
        <taxon>eudicotyledons</taxon>
        <taxon>Gunneridae</taxon>
        <taxon>Pentapetalae</taxon>
        <taxon>asterids</taxon>
        <taxon>lamiids</taxon>
        <taxon>Solanales</taxon>
        <taxon>Solanaceae</taxon>
        <taxon>Nicotianoideae</taxon>
        <taxon>Nicotianeae</taxon>
        <taxon>Nicotiana</taxon>
    </lineage>
</organism>
<dbReference type="Pfam" id="PF01176">
    <property type="entry name" value="eIF-1a"/>
    <property type="match status" value="1"/>
</dbReference>
<dbReference type="GO" id="GO:0005634">
    <property type="term" value="C:nucleus"/>
    <property type="evidence" value="ECO:0007669"/>
    <property type="project" value="TreeGrafter"/>
</dbReference>
<feature type="domain" description="S1-like" evidence="5">
    <location>
        <begin position="7"/>
        <end position="84"/>
    </location>
</feature>
<dbReference type="PANTHER" id="PTHR21641:SF0">
    <property type="entry name" value="RNA-BINDING PROTEIN EIF1AD-RELATED"/>
    <property type="match status" value="1"/>
</dbReference>
<dbReference type="GO" id="GO:0016301">
    <property type="term" value="F:kinase activity"/>
    <property type="evidence" value="ECO:0007669"/>
    <property type="project" value="UniProtKB-KW"/>
</dbReference>
<comment type="similarity">
    <text evidence="1">Belongs to the EIF1AD family.</text>
</comment>
<dbReference type="GO" id="GO:0003723">
    <property type="term" value="F:RNA binding"/>
    <property type="evidence" value="ECO:0007669"/>
    <property type="project" value="UniProtKB-KW"/>
</dbReference>
<evidence type="ECO:0000313" key="7">
    <source>
        <dbReference type="Proteomes" id="UP000187609"/>
    </source>
</evidence>
<keyword evidence="6" id="KW-0418">Kinase</keyword>
<name>A0A1J6HSG4_NICAT</name>
<keyword evidence="2" id="KW-0694">RNA-binding</keyword>
<reference evidence="6" key="1">
    <citation type="submission" date="2016-11" db="EMBL/GenBank/DDBJ databases">
        <title>The genome of Nicotiana attenuata.</title>
        <authorList>
            <person name="Xu S."/>
            <person name="Brockmoeller T."/>
            <person name="Gaquerel E."/>
            <person name="Navarro A."/>
            <person name="Kuhl H."/>
            <person name="Gase K."/>
            <person name="Ling Z."/>
            <person name="Zhou W."/>
            <person name="Kreitzer C."/>
            <person name="Stanke M."/>
            <person name="Tang H."/>
            <person name="Lyons E."/>
            <person name="Pandey P."/>
            <person name="Pandey S.P."/>
            <person name="Timmermann B."/>
            <person name="Baldwin I.T."/>
        </authorList>
    </citation>
    <scope>NUCLEOTIDE SEQUENCE [LARGE SCALE GENOMIC DNA]</scope>
    <source>
        <strain evidence="6">UT</strain>
    </source>
</reference>